<dbReference type="FunCoup" id="G1TUB5">
    <property type="interactions" value="63"/>
</dbReference>
<dbReference type="InParanoid" id="G1TUB5"/>
<dbReference type="GO" id="GO:0005777">
    <property type="term" value="C:peroxisome"/>
    <property type="evidence" value="ECO:0007669"/>
    <property type="project" value="Ensembl"/>
</dbReference>
<reference evidence="2" key="2">
    <citation type="submission" date="2025-08" db="UniProtKB">
        <authorList>
            <consortium name="Ensembl"/>
        </authorList>
    </citation>
    <scope>IDENTIFICATION</scope>
    <source>
        <strain evidence="2">Thorbecke</strain>
    </source>
</reference>
<accession>G1TUB5</accession>
<organism evidence="2 3">
    <name type="scientific">Oryctolagus cuniculus</name>
    <name type="common">Rabbit</name>
    <dbReference type="NCBI Taxonomy" id="9986"/>
    <lineage>
        <taxon>Eukaryota</taxon>
        <taxon>Metazoa</taxon>
        <taxon>Chordata</taxon>
        <taxon>Craniata</taxon>
        <taxon>Vertebrata</taxon>
        <taxon>Euteleostomi</taxon>
        <taxon>Mammalia</taxon>
        <taxon>Eutheria</taxon>
        <taxon>Euarchontoglires</taxon>
        <taxon>Glires</taxon>
        <taxon>Lagomorpha</taxon>
        <taxon>Leporidae</taxon>
        <taxon>Oryctolagus</taxon>
    </lineage>
</organism>
<feature type="region of interest" description="Disordered" evidence="1">
    <location>
        <begin position="1"/>
        <end position="36"/>
    </location>
</feature>
<dbReference type="PaxDb" id="9986-ENSOCUP00000020640"/>
<gene>
    <name evidence="2" type="primary">DEPP1</name>
</gene>
<dbReference type="Ensembl" id="ENSOCUT00000006520.2">
    <property type="protein sequence ID" value="ENSOCUP00000020640.1"/>
    <property type="gene ID" value="ENSOCUG00000006521.2"/>
</dbReference>
<dbReference type="PANTHER" id="PTHR15426:SF6">
    <property type="entry name" value="PROTEIN DEPP1"/>
    <property type="match status" value="1"/>
</dbReference>
<dbReference type="eggNOG" id="ENOG502T1TA">
    <property type="taxonomic scope" value="Eukaryota"/>
</dbReference>
<feature type="region of interest" description="Disordered" evidence="1">
    <location>
        <begin position="88"/>
        <end position="195"/>
    </location>
</feature>
<dbReference type="HOGENOM" id="CLU_114587_0_0_1"/>
<dbReference type="AlphaFoldDB" id="G1TUB5"/>
<evidence type="ECO:0000313" key="3">
    <source>
        <dbReference type="Proteomes" id="UP000001811"/>
    </source>
</evidence>
<dbReference type="Bgee" id="ENSOCUG00000006521">
    <property type="expression patterns" value="Expressed in upper lobe of left lung and 18 other cell types or tissues"/>
</dbReference>
<dbReference type="GeneTree" id="ENSGT00390000017909"/>
<dbReference type="Proteomes" id="UP000001811">
    <property type="component" value="Unplaced"/>
</dbReference>
<proteinExistence type="predicted"/>
<reference evidence="2 3" key="1">
    <citation type="journal article" date="2011" name="Nature">
        <title>A high-resolution map of human evolutionary constraint using 29 mammals.</title>
        <authorList>
            <person name="Lindblad-Toh K."/>
            <person name="Garber M."/>
            <person name="Zuk O."/>
            <person name="Lin M.F."/>
            <person name="Parker B.J."/>
            <person name="Washietl S."/>
            <person name="Kheradpour P."/>
            <person name="Ernst J."/>
            <person name="Jordan G."/>
            <person name="Mauceli E."/>
            <person name="Ward L.D."/>
            <person name="Lowe C.B."/>
            <person name="Holloway A.K."/>
            <person name="Clamp M."/>
            <person name="Gnerre S."/>
            <person name="Alfoldi J."/>
            <person name="Beal K."/>
            <person name="Chang J."/>
            <person name="Clawson H."/>
            <person name="Cuff J."/>
            <person name="Di Palma F."/>
            <person name="Fitzgerald S."/>
            <person name="Flicek P."/>
            <person name="Guttman M."/>
            <person name="Hubisz M.J."/>
            <person name="Jaffe D.B."/>
            <person name="Jungreis I."/>
            <person name="Kent W.J."/>
            <person name="Kostka D."/>
            <person name="Lara M."/>
            <person name="Martins A.L."/>
            <person name="Massingham T."/>
            <person name="Moltke I."/>
            <person name="Raney B.J."/>
            <person name="Rasmussen M.D."/>
            <person name="Robinson J."/>
            <person name="Stark A."/>
            <person name="Vilella A.J."/>
            <person name="Wen J."/>
            <person name="Xie X."/>
            <person name="Zody M.C."/>
            <person name="Baldwin J."/>
            <person name="Bloom T."/>
            <person name="Chin C.W."/>
            <person name="Heiman D."/>
            <person name="Nicol R."/>
            <person name="Nusbaum C."/>
            <person name="Young S."/>
            <person name="Wilkinson J."/>
            <person name="Worley K.C."/>
            <person name="Kovar C.L."/>
            <person name="Muzny D.M."/>
            <person name="Gibbs R.A."/>
            <person name="Cree A."/>
            <person name="Dihn H.H."/>
            <person name="Fowler G."/>
            <person name="Jhangiani S."/>
            <person name="Joshi V."/>
            <person name="Lee S."/>
            <person name="Lewis L.R."/>
            <person name="Nazareth L.V."/>
            <person name="Okwuonu G."/>
            <person name="Santibanez J."/>
            <person name="Warren W.C."/>
            <person name="Mardis E.R."/>
            <person name="Weinstock G.M."/>
            <person name="Wilson R.K."/>
            <person name="Delehaunty K."/>
            <person name="Dooling D."/>
            <person name="Fronik C."/>
            <person name="Fulton L."/>
            <person name="Fulton B."/>
            <person name="Graves T."/>
            <person name="Minx P."/>
            <person name="Sodergren E."/>
            <person name="Birney E."/>
            <person name="Margulies E.H."/>
            <person name="Herrero J."/>
            <person name="Green E.D."/>
            <person name="Haussler D."/>
            <person name="Siepel A."/>
            <person name="Goldman N."/>
            <person name="Pollard K.S."/>
            <person name="Pedersen J.S."/>
            <person name="Lander E.S."/>
            <person name="Kellis M."/>
        </authorList>
    </citation>
    <scope>NUCLEOTIDE SEQUENCE [LARGE SCALE GENOMIC DNA]</scope>
    <source>
        <strain evidence="3">Thorbecke</strain>
    </source>
</reference>
<evidence type="ECO:0000256" key="1">
    <source>
        <dbReference type="SAM" id="MobiDB-lite"/>
    </source>
</evidence>
<dbReference type="GeneID" id="100349113"/>
<dbReference type="GO" id="GO:0005739">
    <property type="term" value="C:mitochondrion"/>
    <property type="evidence" value="ECO:0007669"/>
    <property type="project" value="Ensembl"/>
</dbReference>
<reference evidence="2" key="3">
    <citation type="submission" date="2025-09" db="UniProtKB">
        <authorList>
            <consortium name="Ensembl"/>
        </authorList>
    </citation>
    <scope>IDENTIFICATION</scope>
    <source>
        <strain evidence="2">Thorbecke</strain>
    </source>
</reference>
<dbReference type="KEGG" id="ocu:100349113"/>
<protein>
    <submittedName>
        <fullName evidence="2">DEPP autophagy regulator 1</fullName>
    </submittedName>
</protein>
<evidence type="ECO:0000313" key="2">
    <source>
        <dbReference type="Ensembl" id="ENSOCUP00000020640.1"/>
    </source>
</evidence>
<dbReference type="Pfam" id="PF15343">
    <property type="entry name" value="DEPP"/>
    <property type="match status" value="1"/>
</dbReference>
<dbReference type="GO" id="GO:0010506">
    <property type="term" value="P:regulation of autophagy"/>
    <property type="evidence" value="ECO:0007669"/>
    <property type="project" value="Ensembl"/>
</dbReference>
<dbReference type="STRING" id="9986.ENSOCUP00000020640"/>
<keyword evidence="3" id="KW-1185">Reference proteome</keyword>
<dbReference type="OrthoDB" id="8916819at2759"/>
<dbReference type="PANTHER" id="PTHR15426">
    <property type="entry name" value="PROTEIN DEPP1"/>
    <property type="match status" value="1"/>
</dbReference>
<dbReference type="OMA" id="PHRQMDS"/>
<dbReference type="CTD" id="11067"/>
<sequence length="213" mass="22942">MRSRLLLSVAPLPTIRETSEEMLPPGGLGQEPPASPSLDDYVRSICQLAQPTCVLDKATVQDGLSGPHRPAWGLEETCPTATLQDSTARFGAQQPPRPTAGPADPLDWLFGESQEKQSSRRQPARRTGASAGLGGLHRQTDSGKTRAVPRGKLCEARAPGHSLARTSRDGPQSANLRSHMAGRPSRATDSSYSPRPSSILRTFYLHLPVIHEL</sequence>
<dbReference type="InterPro" id="IPR020133">
    <property type="entry name" value="DEPP"/>
</dbReference>
<name>G1TUB5_RABIT</name>